<proteinExistence type="predicted"/>
<evidence type="ECO:0000313" key="3">
    <source>
        <dbReference type="Proteomes" id="UP001153069"/>
    </source>
</evidence>
<name>A0A9N8E166_9STRA</name>
<keyword evidence="1" id="KW-0472">Membrane</keyword>
<keyword evidence="1" id="KW-1133">Transmembrane helix</keyword>
<evidence type="ECO:0000256" key="1">
    <source>
        <dbReference type="SAM" id="Phobius"/>
    </source>
</evidence>
<keyword evidence="1" id="KW-0812">Transmembrane</keyword>
<organism evidence="2 3">
    <name type="scientific">Seminavis robusta</name>
    <dbReference type="NCBI Taxonomy" id="568900"/>
    <lineage>
        <taxon>Eukaryota</taxon>
        <taxon>Sar</taxon>
        <taxon>Stramenopiles</taxon>
        <taxon>Ochrophyta</taxon>
        <taxon>Bacillariophyta</taxon>
        <taxon>Bacillariophyceae</taxon>
        <taxon>Bacillariophycidae</taxon>
        <taxon>Naviculales</taxon>
        <taxon>Naviculaceae</taxon>
        <taxon>Seminavis</taxon>
    </lineage>
</organism>
<dbReference type="EMBL" id="CAICTM010000515">
    <property type="protein sequence ID" value="CAB9512055.1"/>
    <property type="molecule type" value="Genomic_DNA"/>
</dbReference>
<dbReference type="Proteomes" id="UP001153069">
    <property type="component" value="Unassembled WGS sequence"/>
</dbReference>
<sequence>MFSRSFSRSFGQGRGGYRCHSSPERIIFLFGFAFQITEFFERSVGVLNPCLFPRVNERLKCSFWQTFVAFLGVCGTIASIIGNIGSIHDQSWAGGERERDELLVREGGLEVVL</sequence>
<reference evidence="2" key="1">
    <citation type="submission" date="2020-06" db="EMBL/GenBank/DDBJ databases">
        <authorList>
            <consortium name="Plant Systems Biology data submission"/>
        </authorList>
    </citation>
    <scope>NUCLEOTIDE SEQUENCE</scope>
    <source>
        <strain evidence="2">D6</strain>
    </source>
</reference>
<comment type="caution">
    <text evidence="2">The sequence shown here is derived from an EMBL/GenBank/DDBJ whole genome shotgun (WGS) entry which is preliminary data.</text>
</comment>
<keyword evidence="3" id="KW-1185">Reference proteome</keyword>
<evidence type="ECO:0000313" key="2">
    <source>
        <dbReference type="EMBL" id="CAB9512055.1"/>
    </source>
</evidence>
<feature type="transmembrane region" description="Helical" evidence="1">
    <location>
        <begin position="63"/>
        <end position="84"/>
    </location>
</feature>
<gene>
    <name evidence="2" type="ORF">SEMRO_516_G158431.1</name>
</gene>
<protein>
    <submittedName>
        <fullName evidence="2">Uncharacterized protein</fullName>
    </submittedName>
</protein>
<dbReference type="AlphaFoldDB" id="A0A9N8E166"/>
<accession>A0A9N8E166</accession>